<reference evidence="1 2" key="1">
    <citation type="submission" date="2016-10" db="EMBL/GenBank/DDBJ databases">
        <authorList>
            <person name="Varghese N."/>
            <person name="Submissions S."/>
        </authorList>
    </citation>
    <scope>NUCLEOTIDE SEQUENCE [LARGE SCALE GENOMIC DNA]</scope>
    <source>
        <strain evidence="1 2">BS2776</strain>
    </source>
</reference>
<dbReference type="EMBL" id="LT629706">
    <property type="protein sequence ID" value="SDO23828.1"/>
    <property type="molecule type" value="Genomic_DNA"/>
</dbReference>
<name>A0ABY0RKZ5_9PSED</name>
<evidence type="ECO:0000313" key="2">
    <source>
        <dbReference type="Proteomes" id="UP000181903"/>
    </source>
</evidence>
<dbReference type="Proteomes" id="UP000181903">
    <property type="component" value="Chromosome I"/>
</dbReference>
<sequence length="66" mass="7779">MSSRIFNGFKIQTRFFSFRGSRIILPNRLIINSIGCNYTIIASLKVNTTLRQFQKLITFNFRVVNY</sequence>
<protein>
    <recommendedName>
        <fullName evidence="3">Mechanosensitive ion channel</fullName>
    </recommendedName>
</protein>
<accession>A0ABY0RKZ5</accession>
<proteinExistence type="predicted"/>
<keyword evidence="2" id="KW-1185">Reference proteome</keyword>
<organism evidence="1 2">
    <name type="scientific">Pseudomonas poae</name>
    <dbReference type="NCBI Taxonomy" id="200451"/>
    <lineage>
        <taxon>Bacteria</taxon>
        <taxon>Pseudomonadati</taxon>
        <taxon>Pseudomonadota</taxon>
        <taxon>Gammaproteobacteria</taxon>
        <taxon>Pseudomonadales</taxon>
        <taxon>Pseudomonadaceae</taxon>
        <taxon>Pseudomonas</taxon>
    </lineage>
</organism>
<evidence type="ECO:0008006" key="3">
    <source>
        <dbReference type="Google" id="ProtNLM"/>
    </source>
</evidence>
<evidence type="ECO:0000313" key="1">
    <source>
        <dbReference type="EMBL" id="SDO23828.1"/>
    </source>
</evidence>
<gene>
    <name evidence="1" type="ORF">SAMN04490208_3056</name>
</gene>